<feature type="transmembrane region" description="Helical" evidence="8">
    <location>
        <begin position="206"/>
        <end position="226"/>
    </location>
</feature>
<dbReference type="Pfam" id="PF03239">
    <property type="entry name" value="FTR1"/>
    <property type="match status" value="1"/>
</dbReference>
<gene>
    <name evidence="9" type="ORF">GOMPHAMPRED_004895</name>
</gene>
<keyword evidence="3" id="KW-0410">Iron transport</keyword>
<evidence type="ECO:0000313" key="9">
    <source>
        <dbReference type="EMBL" id="CAF9906723.1"/>
    </source>
</evidence>
<dbReference type="GO" id="GO:0033573">
    <property type="term" value="C:high-affinity iron permease complex"/>
    <property type="evidence" value="ECO:0007669"/>
    <property type="project" value="InterPro"/>
</dbReference>
<evidence type="ECO:0000256" key="2">
    <source>
        <dbReference type="ARBA" id="ARBA00008333"/>
    </source>
</evidence>
<evidence type="ECO:0000256" key="6">
    <source>
        <dbReference type="ARBA" id="ARBA00023136"/>
    </source>
</evidence>
<feature type="transmembrane region" description="Helical" evidence="8">
    <location>
        <begin position="180"/>
        <end position="199"/>
    </location>
</feature>
<keyword evidence="3" id="KW-0406">Ion transport</keyword>
<dbReference type="GO" id="GO:0015093">
    <property type="term" value="F:ferrous iron transmembrane transporter activity"/>
    <property type="evidence" value="ECO:0007669"/>
    <property type="project" value="TreeGrafter"/>
</dbReference>
<comment type="similarity">
    <text evidence="2">Belongs to the oxidase-dependent Fe transporter (OFeT) (TC 9.A.10.1) family.</text>
</comment>
<evidence type="ECO:0008006" key="11">
    <source>
        <dbReference type="Google" id="ProtNLM"/>
    </source>
</evidence>
<sequence length="376" mass="41401">MPDVFAIPVFFICFRETLECSIVISILLAWLKSTIDPDQDKVTYKRLRKQIWLGTFVGLFVCLCIGAGMIGAFYSIGINHWSTTEEIWEGVFSLIASIIISIMGAAILRVSKLQDKWQVKLKKALESKKGSHTGGKRQRFKMWCEKYAMFLLPFITVLREGLEAVVFVGGVGLSLPATSFPLAVVCGLAAGALIGFFIYKGGRFIAIQFFLIASTCVLYLIAAGLFSKAIWSFEANQWNAILGGDTDDIGSGPGSYDIRQSVWHVDCCNPEINGGGGWGIFNALLGWQNSATYGSVIAYNLYWLVVITWFVCMRFKERRGHWPLMKKSKSSAAVEGPAGDASSAEVDDIFGKPSTGSSDLETGNNKIETIEKTREL</sequence>
<keyword evidence="3" id="KW-0813">Transport</keyword>
<accession>A0A8H3EJX7</accession>
<evidence type="ECO:0000256" key="3">
    <source>
        <dbReference type="ARBA" id="ARBA00022496"/>
    </source>
</evidence>
<evidence type="ECO:0000256" key="4">
    <source>
        <dbReference type="ARBA" id="ARBA00022692"/>
    </source>
</evidence>
<dbReference type="PANTHER" id="PTHR31632">
    <property type="entry name" value="IRON TRANSPORTER FTH1"/>
    <property type="match status" value="1"/>
</dbReference>
<keyword evidence="4 8" id="KW-0812">Transmembrane</keyword>
<feature type="transmembrane region" description="Helical" evidence="8">
    <location>
        <begin position="291"/>
        <end position="312"/>
    </location>
</feature>
<organism evidence="9 10">
    <name type="scientific">Gomphillus americanus</name>
    <dbReference type="NCBI Taxonomy" id="1940652"/>
    <lineage>
        <taxon>Eukaryota</taxon>
        <taxon>Fungi</taxon>
        <taxon>Dikarya</taxon>
        <taxon>Ascomycota</taxon>
        <taxon>Pezizomycotina</taxon>
        <taxon>Lecanoromycetes</taxon>
        <taxon>OSLEUM clade</taxon>
        <taxon>Ostropomycetidae</taxon>
        <taxon>Ostropales</taxon>
        <taxon>Graphidaceae</taxon>
        <taxon>Gomphilloideae</taxon>
        <taxon>Gomphillus</taxon>
    </lineage>
</organism>
<feature type="region of interest" description="Disordered" evidence="7">
    <location>
        <begin position="330"/>
        <end position="376"/>
    </location>
</feature>
<feature type="transmembrane region" description="Helical" evidence="8">
    <location>
        <begin position="87"/>
        <end position="108"/>
    </location>
</feature>
<reference evidence="9" key="1">
    <citation type="submission" date="2021-03" db="EMBL/GenBank/DDBJ databases">
        <authorList>
            <person name="Tagirdzhanova G."/>
        </authorList>
    </citation>
    <scope>NUCLEOTIDE SEQUENCE</scope>
</reference>
<proteinExistence type="inferred from homology"/>
<name>A0A8H3EJX7_9LECA</name>
<protein>
    <recommendedName>
        <fullName evidence="11">Plasma membrane iron permease</fullName>
    </recommendedName>
</protein>
<evidence type="ECO:0000256" key="8">
    <source>
        <dbReference type="SAM" id="Phobius"/>
    </source>
</evidence>
<dbReference type="InterPro" id="IPR004923">
    <property type="entry name" value="FTR1/Fip1/EfeU"/>
</dbReference>
<dbReference type="OrthoDB" id="4364at2759"/>
<feature type="transmembrane region" description="Helical" evidence="8">
    <location>
        <begin position="51"/>
        <end position="75"/>
    </location>
</feature>
<keyword evidence="10" id="KW-1185">Reference proteome</keyword>
<evidence type="ECO:0000256" key="1">
    <source>
        <dbReference type="ARBA" id="ARBA00004141"/>
    </source>
</evidence>
<keyword evidence="3" id="KW-0408">Iron</keyword>
<comment type="caution">
    <text evidence="9">The sequence shown here is derived from an EMBL/GenBank/DDBJ whole genome shotgun (WGS) entry which is preliminary data.</text>
</comment>
<dbReference type="PANTHER" id="PTHR31632:SF2">
    <property type="entry name" value="PLASMA MEMBRANE IRON PERMEASE"/>
    <property type="match status" value="1"/>
</dbReference>
<evidence type="ECO:0000256" key="5">
    <source>
        <dbReference type="ARBA" id="ARBA00022989"/>
    </source>
</evidence>
<feature type="compositionally biased region" description="Polar residues" evidence="7">
    <location>
        <begin position="354"/>
        <end position="367"/>
    </location>
</feature>
<comment type="subcellular location">
    <subcellularLocation>
        <location evidence="1">Membrane</location>
        <topology evidence="1">Multi-pass membrane protein</topology>
    </subcellularLocation>
</comment>
<evidence type="ECO:0000256" key="7">
    <source>
        <dbReference type="SAM" id="MobiDB-lite"/>
    </source>
</evidence>
<keyword evidence="6 8" id="KW-0472">Membrane</keyword>
<dbReference type="AlphaFoldDB" id="A0A8H3EJX7"/>
<dbReference type="EMBL" id="CAJPDQ010000003">
    <property type="protein sequence ID" value="CAF9906723.1"/>
    <property type="molecule type" value="Genomic_DNA"/>
</dbReference>
<feature type="transmembrane region" description="Helical" evidence="8">
    <location>
        <begin position="147"/>
        <end position="168"/>
    </location>
</feature>
<dbReference type="Proteomes" id="UP000664169">
    <property type="component" value="Unassembled WGS sequence"/>
</dbReference>
<evidence type="ECO:0000313" key="10">
    <source>
        <dbReference type="Proteomes" id="UP000664169"/>
    </source>
</evidence>
<keyword evidence="5 8" id="KW-1133">Transmembrane helix</keyword>